<name>A0ABQ4BG90_9ACTN</name>
<feature type="transmembrane region" description="Helical" evidence="2">
    <location>
        <begin position="165"/>
        <end position="182"/>
    </location>
</feature>
<feature type="transmembrane region" description="Helical" evidence="2">
    <location>
        <begin position="191"/>
        <end position="209"/>
    </location>
</feature>
<feature type="transmembrane region" description="Helical" evidence="2">
    <location>
        <begin position="50"/>
        <end position="72"/>
    </location>
</feature>
<keyword evidence="4" id="KW-1185">Reference proteome</keyword>
<proteinExistence type="predicted"/>
<evidence type="ECO:0000256" key="2">
    <source>
        <dbReference type="SAM" id="Phobius"/>
    </source>
</evidence>
<feature type="region of interest" description="Disordered" evidence="1">
    <location>
        <begin position="1"/>
        <end position="23"/>
    </location>
</feature>
<keyword evidence="2" id="KW-0472">Membrane</keyword>
<feature type="transmembrane region" description="Helical" evidence="2">
    <location>
        <begin position="92"/>
        <end position="114"/>
    </location>
</feature>
<dbReference type="EMBL" id="BOMS01000091">
    <property type="protein sequence ID" value="GIE69694.1"/>
    <property type="molecule type" value="Genomic_DNA"/>
</dbReference>
<feature type="transmembrane region" description="Helical" evidence="2">
    <location>
        <begin position="221"/>
        <end position="241"/>
    </location>
</feature>
<evidence type="ECO:0008006" key="5">
    <source>
        <dbReference type="Google" id="ProtNLM"/>
    </source>
</evidence>
<sequence length="258" mass="27464">MRESTGGTTGNSQPNLTTDSTRSSIIRLMPPTATARVPVVRRPVPAPRRAAEAGGCLTGLSLLVVTAFWVHHGGVQQGAEGGWTAAHAAGRLAGLWAADLLLVQTLLLARIPFVVRAFGAGQMIRWRHWAAAGSLGLLAGHLILITGERWHPAALRELITHGPGLPLALAGAVVLAAVSIAARRTVRRHALDLYACYGVTLALPHQLWAGADFTASPVAHAYWWGLYVLSVGSVLVHRVVLPAWRSRRPAAGRVGQYR</sequence>
<evidence type="ECO:0000256" key="1">
    <source>
        <dbReference type="SAM" id="MobiDB-lite"/>
    </source>
</evidence>
<evidence type="ECO:0000313" key="4">
    <source>
        <dbReference type="Proteomes" id="UP000624709"/>
    </source>
</evidence>
<keyword evidence="2" id="KW-0812">Transmembrane</keyword>
<feature type="transmembrane region" description="Helical" evidence="2">
    <location>
        <begin position="126"/>
        <end position="145"/>
    </location>
</feature>
<dbReference type="Proteomes" id="UP000624709">
    <property type="component" value="Unassembled WGS sequence"/>
</dbReference>
<reference evidence="3 4" key="1">
    <citation type="submission" date="2021-01" db="EMBL/GenBank/DDBJ databases">
        <title>Whole genome shotgun sequence of Actinoplanes palleronii NBRC 14916.</title>
        <authorList>
            <person name="Komaki H."/>
            <person name="Tamura T."/>
        </authorList>
    </citation>
    <scope>NUCLEOTIDE SEQUENCE [LARGE SCALE GENOMIC DNA]</scope>
    <source>
        <strain evidence="3 4">NBRC 14916</strain>
    </source>
</reference>
<accession>A0ABQ4BG90</accession>
<organism evidence="3 4">
    <name type="scientific">Actinoplanes palleronii</name>
    <dbReference type="NCBI Taxonomy" id="113570"/>
    <lineage>
        <taxon>Bacteria</taxon>
        <taxon>Bacillati</taxon>
        <taxon>Actinomycetota</taxon>
        <taxon>Actinomycetes</taxon>
        <taxon>Micromonosporales</taxon>
        <taxon>Micromonosporaceae</taxon>
        <taxon>Actinoplanes</taxon>
    </lineage>
</organism>
<gene>
    <name evidence="3" type="ORF">Apa02nite_058020</name>
</gene>
<keyword evidence="2" id="KW-1133">Transmembrane helix</keyword>
<evidence type="ECO:0000313" key="3">
    <source>
        <dbReference type="EMBL" id="GIE69694.1"/>
    </source>
</evidence>
<feature type="compositionally biased region" description="Polar residues" evidence="1">
    <location>
        <begin position="10"/>
        <end position="23"/>
    </location>
</feature>
<comment type="caution">
    <text evidence="3">The sequence shown here is derived from an EMBL/GenBank/DDBJ whole genome shotgun (WGS) entry which is preliminary data.</text>
</comment>
<protein>
    <recommendedName>
        <fullName evidence="5">Ferric oxidoreductase domain-containing protein</fullName>
    </recommendedName>
</protein>